<organism evidence="2">
    <name type="scientific">viral metagenome</name>
    <dbReference type="NCBI Taxonomy" id="1070528"/>
    <lineage>
        <taxon>unclassified sequences</taxon>
        <taxon>metagenomes</taxon>
        <taxon>organismal metagenomes</taxon>
    </lineage>
</organism>
<evidence type="ECO:0000256" key="1">
    <source>
        <dbReference type="SAM" id="MobiDB-lite"/>
    </source>
</evidence>
<dbReference type="EMBL" id="MN738780">
    <property type="protein sequence ID" value="QHS84320.1"/>
    <property type="molecule type" value="Genomic_DNA"/>
</dbReference>
<evidence type="ECO:0000313" key="2">
    <source>
        <dbReference type="EMBL" id="QHS84320.1"/>
    </source>
</evidence>
<sequence length="338" mass="38971">MEDPKNIFDLKTLKIQNENNGNKYYIIPEGTKIYRGGFPADMHRNAFFGFDPDHVKQYGSVTEYTIKDELNVLAIMEMDNTSNFYNENKENTEIQDALNESYSYTSNTEKRIRDSIPAYDYAVVNHICDKTNYHGYAMHDGYETDAGGTFHAELVICNCYDKVEQGVKGEQAVPKLQRKKRPVELEQTNFYVVEQENKSPDSSPLGKLPFYSPLGDGNKQEIVGTRLTETPDTPKGFIPFDLSSPDSNSPLKTELDKDKNGIRSMLFGSPRQDPDNLRIKYTFEGMPDPTARNLKLGGGKRKTKRRNRKTKSKTKRRNRKTKNKSKRRRNRRSRKIKH</sequence>
<feature type="compositionally biased region" description="Basic residues" evidence="1">
    <location>
        <begin position="298"/>
        <end position="338"/>
    </location>
</feature>
<feature type="region of interest" description="Disordered" evidence="1">
    <location>
        <begin position="228"/>
        <end position="338"/>
    </location>
</feature>
<dbReference type="AlphaFoldDB" id="A0A6C0AY98"/>
<name>A0A6C0AY98_9ZZZZ</name>
<protein>
    <submittedName>
        <fullName evidence="2">Uncharacterized protein</fullName>
    </submittedName>
</protein>
<proteinExistence type="predicted"/>
<reference evidence="2" key="1">
    <citation type="journal article" date="2020" name="Nature">
        <title>Giant virus diversity and host interactions through global metagenomics.</title>
        <authorList>
            <person name="Schulz F."/>
            <person name="Roux S."/>
            <person name="Paez-Espino D."/>
            <person name="Jungbluth S."/>
            <person name="Walsh D.A."/>
            <person name="Denef V.J."/>
            <person name="McMahon K.D."/>
            <person name="Konstantinidis K.T."/>
            <person name="Eloe-Fadrosh E.A."/>
            <person name="Kyrpides N.C."/>
            <person name="Woyke T."/>
        </authorList>
    </citation>
    <scope>NUCLEOTIDE SEQUENCE</scope>
    <source>
        <strain evidence="2">GVMAG-S-ERX555965-48</strain>
    </source>
</reference>
<accession>A0A6C0AY98</accession>